<proteinExistence type="inferred from homology"/>
<comment type="subcellular location">
    <subcellularLocation>
        <location evidence="1">Cell membrane</location>
        <topology evidence="1">Multi-pass membrane protein</topology>
    </subcellularLocation>
</comment>
<evidence type="ECO:0000256" key="11">
    <source>
        <dbReference type="SAM" id="MobiDB-lite"/>
    </source>
</evidence>
<evidence type="ECO:0000256" key="4">
    <source>
        <dbReference type="ARBA" id="ARBA00022475"/>
    </source>
</evidence>
<keyword evidence="6" id="KW-0375">Hydrogen ion transport</keyword>
<feature type="transmembrane region" description="Helical" evidence="12">
    <location>
        <begin position="379"/>
        <end position="397"/>
    </location>
</feature>
<evidence type="ECO:0000256" key="6">
    <source>
        <dbReference type="ARBA" id="ARBA00022781"/>
    </source>
</evidence>
<evidence type="ECO:0000256" key="8">
    <source>
        <dbReference type="ARBA" id="ARBA00023065"/>
    </source>
</evidence>
<gene>
    <name evidence="13" type="ORF">PHYEVI_LOCUS5011</name>
</gene>
<dbReference type="AlphaFoldDB" id="A0A9N9XLH2"/>
<dbReference type="OrthoDB" id="6429739at2759"/>
<feature type="region of interest" description="Disordered" evidence="11">
    <location>
        <begin position="1"/>
        <end position="30"/>
    </location>
</feature>
<keyword evidence="3" id="KW-0813">Transport</keyword>
<reference evidence="13" key="1">
    <citation type="submission" date="2022-01" db="EMBL/GenBank/DDBJ databases">
        <authorList>
            <person name="King R."/>
        </authorList>
    </citation>
    <scope>NUCLEOTIDE SEQUENCE</scope>
</reference>
<feature type="compositionally biased region" description="Polar residues" evidence="11">
    <location>
        <begin position="1"/>
        <end position="12"/>
    </location>
</feature>
<dbReference type="PANTHER" id="PTHR21522">
    <property type="entry name" value="PROTON CHANNEL OTOP"/>
    <property type="match status" value="1"/>
</dbReference>
<evidence type="ECO:0000256" key="7">
    <source>
        <dbReference type="ARBA" id="ARBA00022989"/>
    </source>
</evidence>
<evidence type="ECO:0000256" key="10">
    <source>
        <dbReference type="ARBA" id="ARBA00023303"/>
    </source>
</evidence>
<sequence>MTDEPTNVQEKSNGPIVETTYKTSSSNNVESGKIFTLGSSSDSPSISSPRLMNDDIFTFDDIIRPQSKSEKNRRIVSMMTGPPTVLLTPRRTKSVQDFQSGKLKNGIKNNNSMVLNLIVPAHNVTHQSCENNNYLESISYEDIRGNGHMKERHKCYNHSTHSHQEFPMYINEGHINNESSSDYTEGVLSIPATPGLVGRYDNPTPPEEKKKAFSDILVRTFTIFYALFNVTVGLAVYVSDIIDGTYPVAEVYSLTLVSIACLYLTYLIIDISVYTNKKRSYEKLIEKNLPENIDVTETPDGQFQFSIQLPEVIKMGKAIKHDYCFNKDRHSTNFYLKIGAAAFCFGHLIHYGLILAYQLVIITRNDGKIDHCFPSISTWFLDLLYPLYSFILLYFIFKYSNLIINRNRILARLGIMHCISSSTCFWVWTIMREVLEALEFKREKLLHSTTAPPGSISEAEPYALPVSLLSQEGVDQLKASFNISIHRFTSMIPCSEETTKRIYRDISPYLYPFSVEYSILVVGILILVWQNINKCDAEDENQATSQCRIPPQGNPDNIESNIVIHADCQASNKGLFGGFLVLILTIVVSLLFFVSVYMDDGSQVEEGLLCHKWANLLILVAMLIACIFGYRQITKLDINSLHHNILDDILLFICIPAFFLNGIFSIIPATIHSDAISIARIILEILQVLVQTAFLLDGLRRSSNTKQLRKLKPGRELVTFLIISNVSMWLMQTFEVKAQGLDDIRYTFYGTELWTILGHMCLPLMMFYRFHSSVCFCDIWKYAYEPSGH</sequence>
<feature type="transmembrane region" description="Helical" evidence="12">
    <location>
        <begin position="251"/>
        <end position="269"/>
    </location>
</feature>
<evidence type="ECO:0000313" key="14">
    <source>
        <dbReference type="Proteomes" id="UP001153712"/>
    </source>
</evidence>
<keyword evidence="14" id="KW-1185">Reference proteome</keyword>
<feature type="transmembrane region" description="Helical" evidence="12">
    <location>
        <begin position="575"/>
        <end position="598"/>
    </location>
</feature>
<evidence type="ECO:0000256" key="12">
    <source>
        <dbReference type="SAM" id="Phobius"/>
    </source>
</evidence>
<dbReference type="GO" id="GO:0015252">
    <property type="term" value="F:proton channel activity"/>
    <property type="evidence" value="ECO:0007669"/>
    <property type="project" value="InterPro"/>
</dbReference>
<feature type="compositionally biased region" description="Polar residues" evidence="11">
    <location>
        <begin position="20"/>
        <end position="30"/>
    </location>
</feature>
<keyword evidence="4" id="KW-1003">Cell membrane</keyword>
<dbReference type="Pfam" id="PF03189">
    <property type="entry name" value="Otopetrin"/>
    <property type="match status" value="1"/>
</dbReference>
<evidence type="ECO:0000256" key="2">
    <source>
        <dbReference type="ARBA" id="ARBA00006513"/>
    </source>
</evidence>
<keyword evidence="5 12" id="KW-0812">Transmembrane</keyword>
<feature type="transmembrane region" description="Helical" evidence="12">
    <location>
        <begin position="717"/>
        <end position="734"/>
    </location>
</feature>
<evidence type="ECO:0000256" key="3">
    <source>
        <dbReference type="ARBA" id="ARBA00022448"/>
    </source>
</evidence>
<dbReference type="EMBL" id="OU900095">
    <property type="protein sequence ID" value="CAG9858622.1"/>
    <property type="molecule type" value="Genomic_DNA"/>
</dbReference>
<feature type="transmembrane region" description="Helical" evidence="12">
    <location>
        <begin position="650"/>
        <end position="671"/>
    </location>
</feature>
<feature type="transmembrane region" description="Helical" evidence="12">
    <location>
        <begin position="216"/>
        <end position="239"/>
    </location>
</feature>
<keyword evidence="9 12" id="KW-0472">Membrane</keyword>
<feature type="transmembrane region" description="Helical" evidence="12">
    <location>
        <begin position="613"/>
        <end position="630"/>
    </location>
</feature>
<accession>A0A9N9XLH2</accession>
<feature type="transmembrane region" description="Helical" evidence="12">
    <location>
        <begin position="409"/>
        <end position="431"/>
    </location>
</feature>
<feature type="transmembrane region" description="Helical" evidence="12">
    <location>
        <begin position="334"/>
        <end position="359"/>
    </location>
</feature>
<evidence type="ECO:0000256" key="5">
    <source>
        <dbReference type="ARBA" id="ARBA00022692"/>
    </source>
</evidence>
<feature type="transmembrane region" description="Helical" evidence="12">
    <location>
        <begin position="677"/>
        <end position="696"/>
    </location>
</feature>
<keyword evidence="7 12" id="KW-1133">Transmembrane helix</keyword>
<evidence type="ECO:0000256" key="1">
    <source>
        <dbReference type="ARBA" id="ARBA00004651"/>
    </source>
</evidence>
<protein>
    <recommendedName>
        <fullName evidence="15">Proton channel OtopLc-like</fullName>
    </recommendedName>
</protein>
<feature type="transmembrane region" description="Helical" evidence="12">
    <location>
        <begin position="746"/>
        <end position="768"/>
    </location>
</feature>
<evidence type="ECO:0008006" key="15">
    <source>
        <dbReference type="Google" id="ProtNLM"/>
    </source>
</evidence>
<feature type="transmembrane region" description="Helical" evidence="12">
    <location>
        <begin position="509"/>
        <end position="529"/>
    </location>
</feature>
<organism evidence="13 14">
    <name type="scientific">Phyllotreta striolata</name>
    <name type="common">Striped flea beetle</name>
    <name type="synonym">Crioceris striolata</name>
    <dbReference type="NCBI Taxonomy" id="444603"/>
    <lineage>
        <taxon>Eukaryota</taxon>
        <taxon>Metazoa</taxon>
        <taxon>Ecdysozoa</taxon>
        <taxon>Arthropoda</taxon>
        <taxon>Hexapoda</taxon>
        <taxon>Insecta</taxon>
        <taxon>Pterygota</taxon>
        <taxon>Neoptera</taxon>
        <taxon>Endopterygota</taxon>
        <taxon>Coleoptera</taxon>
        <taxon>Polyphaga</taxon>
        <taxon>Cucujiformia</taxon>
        <taxon>Chrysomeloidea</taxon>
        <taxon>Chrysomelidae</taxon>
        <taxon>Galerucinae</taxon>
        <taxon>Alticini</taxon>
        <taxon>Phyllotreta</taxon>
    </lineage>
</organism>
<keyword evidence="8" id="KW-0406">Ion transport</keyword>
<keyword evidence="10" id="KW-0407">Ion channel</keyword>
<evidence type="ECO:0000256" key="9">
    <source>
        <dbReference type="ARBA" id="ARBA00023136"/>
    </source>
</evidence>
<dbReference type="PANTHER" id="PTHR21522:SF58">
    <property type="entry name" value="AGAP000074-PA"/>
    <property type="match status" value="1"/>
</dbReference>
<name>A0A9N9XLH2_PHYSR</name>
<dbReference type="GO" id="GO:0005886">
    <property type="term" value="C:plasma membrane"/>
    <property type="evidence" value="ECO:0007669"/>
    <property type="project" value="UniProtKB-SubCell"/>
</dbReference>
<dbReference type="Proteomes" id="UP001153712">
    <property type="component" value="Chromosome 2"/>
</dbReference>
<dbReference type="InterPro" id="IPR004878">
    <property type="entry name" value="Otopetrin"/>
</dbReference>
<comment type="similarity">
    <text evidence="2">Belongs to the otopetrin family.</text>
</comment>
<evidence type="ECO:0000313" key="13">
    <source>
        <dbReference type="EMBL" id="CAG9858622.1"/>
    </source>
</evidence>